<feature type="compositionally biased region" description="Basic and acidic residues" evidence="1">
    <location>
        <begin position="1"/>
        <end position="14"/>
    </location>
</feature>
<dbReference type="Proteomes" id="UP000196027">
    <property type="component" value="Chromosome"/>
</dbReference>
<dbReference type="RefSeq" id="WP_157678498.1">
    <property type="nucleotide sequence ID" value="NZ_CP021425.1"/>
</dbReference>
<protein>
    <submittedName>
        <fullName evidence="2">Uncharacterized protein</fullName>
    </submittedName>
</protein>
<accession>A0A1Y0IF21</accession>
<dbReference type="EMBL" id="CP021425">
    <property type="protein sequence ID" value="ARU58749.1"/>
    <property type="molecule type" value="Genomic_DNA"/>
</dbReference>
<proteinExistence type="predicted"/>
<keyword evidence="3" id="KW-1185">Reference proteome</keyword>
<dbReference type="KEGG" id="ome:OLMES_4760"/>
<reference evidence="2 3" key="1">
    <citation type="submission" date="2017-05" db="EMBL/GenBank/DDBJ databases">
        <title>Genomic insights into alkan degradation activity of Oleiphilus messinensis.</title>
        <authorList>
            <person name="Kozyavkin S.A."/>
            <person name="Slesarev A.I."/>
            <person name="Golyshin P.N."/>
            <person name="Korzhenkov A."/>
            <person name="Golyshina O.N."/>
            <person name="Toshchakov S.V."/>
        </authorList>
    </citation>
    <scope>NUCLEOTIDE SEQUENCE [LARGE SCALE GENOMIC DNA]</scope>
    <source>
        <strain evidence="2 3">ME102</strain>
    </source>
</reference>
<feature type="region of interest" description="Disordered" evidence="1">
    <location>
        <begin position="1"/>
        <end position="37"/>
    </location>
</feature>
<name>A0A1Y0IF21_9GAMM</name>
<evidence type="ECO:0000313" key="3">
    <source>
        <dbReference type="Proteomes" id="UP000196027"/>
    </source>
</evidence>
<sequence>MIHQDSTNRQDCSMHHKQRPASGTVSDSPSPLFSLRGSEQCHTPRRYLTILAGTILSSFMLSQPAIAIDFSFDPDIDFSQQIQKTGHTLVHAGETLVKGSQNLFFNVTQSYPTNFLFGSSESSQDVYKETKLHDITAMISDNTKADGRGWCFRSGLLISEDYRFSDSRMAVQEADRRNQTNMTSDTPLNETLNAFGISDYQITLEAEFLF</sequence>
<organism evidence="2 3">
    <name type="scientific">Oleiphilus messinensis</name>
    <dbReference type="NCBI Taxonomy" id="141451"/>
    <lineage>
        <taxon>Bacteria</taxon>
        <taxon>Pseudomonadati</taxon>
        <taxon>Pseudomonadota</taxon>
        <taxon>Gammaproteobacteria</taxon>
        <taxon>Oceanospirillales</taxon>
        <taxon>Oleiphilaceae</taxon>
        <taxon>Oleiphilus</taxon>
    </lineage>
</organism>
<dbReference type="AlphaFoldDB" id="A0A1Y0IF21"/>
<gene>
    <name evidence="2" type="ORF">OLMES_4760</name>
</gene>
<feature type="compositionally biased region" description="Polar residues" evidence="1">
    <location>
        <begin position="21"/>
        <end position="31"/>
    </location>
</feature>
<evidence type="ECO:0000313" key="2">
    <source>
        <dbReference type="EMBL" id="ARU58749.1"/>
    </source>
</evidence>
<evidence type="ECO:0000256" key="1">
    <source>
        <dbReference type="SAM" id="MobiDB-lite"/>
    </source>
</evidence>